<evidence type="ECO:0000313" key="3">
    <source>
        <dbReference type="Proteomes" id="UP000050761"/>
    </source>
</evidence>
<evidence type="ECO:0000313" key="2">
    <source>
        <dbReference type="EMBL" id="VDO83078.1"/>
    </source>
</evidence>
<dbReference type="AlphaFoldDB" id="A0A183FQG5"/>
<organism evidence="3 4">
    <name type="scientific">Heligmosomoides polygyrus</name>
    <name type="common">Parasitic roundworm</name>
    <dbReference type="NCBI Taxonomy" id="6339"/>
    <lineage>
        <taxon>Eukaryota</taxon>
        <taxon>Metazoa</taxon>
        <taxon>Ecdysozoa</taxon>
        <taxon>Nematoda</taxon>
        <taxon>Chromadorea</taxon>
        <taxon>Rhabditida</taxon>
        <taxon>Rhabditina</taxon>
        <taxon>Rhabditomorpha</taxon>
        <taxon>Strongyloidea</taxon>
        <taxon>Heligmosomidae</taxon>
        <taxon>Heligmosomoides</taxon>
    </lineage>
</organism>
<keyword evidence="3" id="KW-1185">Reference proteome</keyword>
<evidence type="ECO:0000256" key="1">
    <source>
        <dbReference type="SAM" id="Phobius"/>
    </source>
</evidence>
<reference evidence="2 3" key="1">
    <citation type="submission" date="2018-11" db="EMBL/GenBank/DDBJ databases">
        <authorList>
            <consortium name="Pathogen Informatics"/>
        </authorList>
    </citation>
    <scope>NUCLEOTIDE SEQUENCE [LARGE SCALE GENOMIC DNA]</scope>
</reference>
<keyword evidence="1" id="KW-1133">Transmembrane helix</keyword>
<protein>
    <submittedName>
        <fullName evidence="4">MARVEL domain-containing protein</fullName>
    </submittedName>
</protein>
<name>A0A183FQG5_HELPZ</name>
<evidence type="ECO:0000313" key="4">
    <source>
        <dbReference type="WBParaSite" id="HPBE_0000997501-mRNA-1"/>
    </source>
</evidence>
<reference evidence="4" key="2">
    <citation type="submission" date="2019-09" db="UniProtKB">
        <authorList>
            <consortium name="WormBaseParasite"/>
        </authorList>
    </citation>
    <scope>IDENTIFICATION</scope>
</reference>
<feature type="transmembrane region" description="Helical" evidence="1">
    <location>
        <begin position="142"/>
        <end position="166"/>
    </location>
</feature>
<dbReference type="OrthoDB" id="5873946at2759"/>
<keyword evidence="1" id="KW-0812">Transmembrane</keyword>
<feature type="transmembrane region" description="Helical" evidence="1">
    <location>
        <begin position="93"/>
        <end position="114"/>
    </location>
</feature>
<dbReference type="EMBL" id="UZAH01026608">
    <property type="protein sequence ID" value="VDO83078.1"/>
    <property type="molecule type" value="Genomic_DNA"/>
</dbReference>
<accession>A0A3P8C454</accession>
<feature type="transmembrane region" description="Helical" evidence="1">
    <location>
        <begin position="61"/>
        <end position="81"/>
    </location>
</feature>
<gene>
    <name evidence="2" type="ORF">HPBE_LOCUS9976</name>
</gene>
<accession>A0A183FQG5</accession>
<dbReference type="WBParaSite" id="HPBE_0000997501-mRNA-1">
    <property type="protein sequence ID" value="HPBE_0000997501-mRNA-1"/>
    <property type="gene ID" value="HPBE_0000997501"/>
</dbReference>
<dbReference type="Proteomes" id="UP000050761">
    <property type="component" value="Unassembled WGS sequence"/>
</dbReference>
<proteinExistence type="predicted"/>
<feature type="transmembrane region" description="Helical" evidence="1">
    <location>
        <begin position="21"/>
        <end position="41"/>
    </location>
</feature>
<keyword evidence="1" id="KW-0472">Membrane</keyword>
<sequence>MKLAVSDLDLRRLEFCLGKRAKAVGILIGVIDFCFLTTAFVKCFQLIQTFGYTPLATSACFSIGILYTSHLIAILTCWYGISKGLSSWIVPKIVLKCTTVILLILATCVLTYFITNNPRYIGDVIARGLNSDYLEHKSAIDVATVMLVTVSAALAIGQIWLLLLLIGCYKEIRQKEVQQLLEAALLKEKNNEERKRRHDKDRTTVM</sequence>